<dbReference type="SUPFAM" id="SSF52151">
    <property type="entry name" value="FabD/lysophospholipase-like"/>
    <property type="match status" value="1"/>
</dbReference>
<feature type="active site" description="Nucleophile" evidence="8">
    <location>
        <position position="627"/>
    </location>
</feature>
<dbReference type="PROSITE" id="PS50297">
    <property type="entry name" value="ANK_REP_REGION"/>
    <property type="match status" value="2"/>
</dbReference>
<evidence type="ECO:0000256" key="9">
    <source>
        <dbReference type="SAM" id="MobiDB-lite"/>
    </source>
</evidence>
<comment type="catalytic activity">
    <reaction evidence="6">
        <text>a 1,2-diacyl-sn-glycero-3-phosphocholine + H2O = a 1-acyl-sn-glycero-3-phosphocholine + a fatty acid + H(+)</text>
        <dbReference type="Rhea" id="RHEA:15801"/>
        <dbReference type="ChEBI" id="CHEBI:15377"/>
        <dbReference type="ChEBI" id="CHEBI:15378"/>
        <dbReference type="ChEBI" id="CHEBI:28868"/>
        <dbReference type="ChEBI" id="CHEBI:57643"/>
        <dbReference type="ChEBI" id="CHEBI:58168"/>
        <dbReference type="EC" id="3.1.1.4"/>
    </reaction>
    <physiologicalReaction direction="left-to-right" evidence="6">
        <dbReference type="Rhea" id="RHEA:15802"/>
    </physiologicalReaction>
</comment>
<keyword evidence="5 8" id="KW-0443">Lipid metabolism</keyword>
<dbReference type="GO" id="GO:0047499">
    <property type="term" value="F:calcium-independent phospholipase A2 activity"/>
    <property type="evidence" value="ECO:0007669"/>
    <property type="project" value="InterPro"/>
</dbReference>
<organism evidence="11 12">
    <name type="scientific">Plectus sambesii</name>
    <dbReference type="NCBI Taxonomy" id="2011161"/>
    <lineage>
        <taxon>Eukaryota</taxon>
        <taxon>Metazoa</taxon>
        <taxon>Ecdysozoa</taxon>
        <taxon>Nematoda</taxon>
        <taxon>Chromadorea</taxon>
        <taxon>Plectida</taxon>
        <taxon>Plectina</taxon>
        <taxon>Plectoidea</taxon>
        <taxon>Plectidae</taxon>
        <taxon>Plectus</taxon>
    </lineage>
</organism>
<evidence type="ECO:0000256" key="5">
    <source>
        <dbReference type="ARBA" id="ARBA00023098"/>
    </source>
</evidence>
<feature type="short sequence motif" description="GXSXG" evidence="8">
    <location>
        <begin position="625"/>
        <end position="629"/>
    </location>
</feature>
<keyword evidence="4 7" id="KW-0040">ANK repeat</keyword>
<feature type="active site" description="Proton acceptor" evidence="8">
    <location>
        <position position="756"/>
    </location>
</feature>
<feature type="repeat" description="ANK" evidence="7">
    <location>
        <begin position="416"/>
        <end position="448"/>
    </location>
</feature>
<dbReference type="PANTHER" id="PTHR24139">
    <property type="entry name" value="CALCIUM-INDEPENDENT PHOSPHOLIPASE A2"/>
    <property type="match status" value="1"/>
</dbReference>
<evidence type="ECO:0000256" key="3">
    <source>
        <dbReference type="ARBA" id="ARBA00022801"/>
    </source>
</evidence>
<dbReference type="GO" id="GO:0052816">
    <property type="term" value="F:long-chain fatty acyl-CoA hydrolase activity"/>
    <property type="evidence" value="ECO:0007669"/>
    <property type="project" value="TreeGrafter"/>
</dbReference>
<evidence type="ECO:0000313" key="11">
    <source>
        <dbReference type="Proteomes" id="UP000887566"/>
    </source>
</evidence>
<dbReference type="InterPro" id="IPR002641">
    <property type="entry name" value="PNPLA_dom"/>
</dbReference>
<dbReference type="SMART" id="SM00248">
    <property type="entry name" value="ANK"/>
    <property type="match status" value="6"/>
</dbReference>
<dbReference type="InterPro" id="IPR036770">
    <property type="entry name" value="Ankyrin_rpt-contain_sf"/>
</dbReference>
<evidence type="ECO:0000256" key="7">
    <source>
        <dbReference type="PROSITE-ProRule" id="PRU00023"/>
    </source>
</evidence>
<dbReference type="AlphaFoldDB" id="A0A914WRE8"/>
<dbReference type="PROSITE" id="PS51635">
    <property type="entry name" value="PNPLA"/>
    <property type="match status" value="1"/>
</dbReference>
<feature type="domain" description="PNPLA" evidence="10">
    <location>
        <begin position="589"/>
        <end position="769"/>
    </location>
</feature>
<dbReference type="GO" id="GO:0016042">
    <property type="term" value="P:lipid catabolic process"/>
    <property type="evidence" value="ECO:0007669"/>
    <property type="project" value="UniProtKB-UniRule"/>
</dbReference>
<dbReference type="Pfam" id="PF01734">
    <property type="entry name" value="Patatin"/>
    <property type="match status" value="1"/>
</dbReference>
<dbReference type="InterPro" id="IPR047148">
    <property type="entry name" value="PLPL9"/>
</dbReference>
<evidence type="ECO:0000256" key="4">
    <source>
        <dbReference type="ARBA" id="ARBA00023043"/>
    </source>
</evidence>
<dbReference type="WBParaSite" id="PSAMB.scaffold4862size13322.g25341.t1">
    <property type="protein sequence ID" value="PSAMB.scaffold4862size13322.g25341.t1"/>
    <property type="gene ID" value="PSAMB.scaffold4862size13322.g25341"/>
</dbReference>
<feature type="compositionally biased region" description="Polar residues" evidence="9">
    <location>
        <begin position="970"/>
        <end position="979"/>
    </location>
</feature>
<keyword evidence="11" id="KW-1185">Reference proteome</keyword>
<dbReference type="PANTHER" id="PTHR24139:SF34">
    <property type="entry name" value="85_88 KDA CALCIUM-INDEPENDENT PHOSPHOLIPASE A2"/>
    <property type="match status" value="1"/>
</dbReference>
<evidence type="ECO:0000313" key="12">
    <source>
        <dbReference type="WBParaSite" id="PSAMB.scaffold4862size13322.g25341.t1"/>
    </source>
</evidence>
<proteinExistence type="predicted"/>
<feature type="repeat" description="ANK" evidence="7">
    <location>
        <begin position="383"/>
        <end position="415"/>
    </location>
</feature>
<evidence type="ECO:0000256" key="6">
    <source>
        <dbReference type="ARBA" id="ARBA00023422"/>
    </source>
</evidence>
<feature type="short sequence motif" description="GXGXXG" evidence="8">
    <location>
        <begin position="593"/>
        <end position="598"/>
    </location>
</feature>
<accession>A0A914WRE8</accession>
<reference evidence="12" key="1">
    <citation type="submission" date="2022-11" db="UniProtKB">
        <authorList>
            <consortium name="WormBaseParasite"/>
        </authorList>
    </citation>
    <scope>IDENTIFICATION</scope>
</reference>
<dbReference type="SUPFAM" id="SSF48403">
    <property type="entry name" value="Ankyrin repeat"/>
    <property type="match status" value="1"/>
</dbReference>
<keyword evidence="2" id="KW-0677">Repeat</keyword>
<feature type="short sequence motif" description="DGA/G" evidence="8">
    <location>
        <begin position="756"/>
        <end position="758"/>
    </location>
</feature>
<evidence type="ECO:0000256" key="8">
    <source>
        <dbReference type="PROSITE-ProRule" id="PRU01161"/>
    </source>
</evidence>
<dbReference type="Pfam" id="PF12796">
    <property type="entry name" value="Ank_2"/>
    <property type="match status" value="2"/>
</dbReference>
<dbReference type="Gene3D" id="1.25.40.20">
    <property type="entry name" value="Ankyrin repeat-containing domain"/>
    <property type="match status" value="2"/>
</dbReference>
<keyword evidence="3 8" id="KW-0378">Hydrolase</keyword>
<dbReference type="PROSITE" id="PS50088">
    <property type="entry name" value="ANK_REPEAT"/>
    <property type="match status" value="2"/>
</dbReference>
<dbReference type="GO" id="GO:2000304">
    <property type="term" value="P:positive regulation of ceramide biosynthetic process"/>
    <property type="evidence" value="ECO:0007669"/>
    <property type="project" value="TreeGrafter"/>
</dbReference>
<dbReference type="Gene3D" id="3.40.1090.10">
    <property type="entry name" value="Cytosolic phospholipase A2 catalytic domain"/>
    <property type="match status" value="1"/>
</dbReference>
<protein>
    <recommendedName>
        <fullName evidence="1">phospholipase A2</fullName>
        <ecNumber evidence="1">3.1.1.4</ecNumber>
    </recommendedName>
</protein>
<feature type="compositionally biased region" description="Low complexity" evidence="9">
    <location>
        <begin position="925"/>
        <end position="941"/>
    </location>
</feature>
<dbReference type="EC" id="3.1.1.4" evidence="1"/>
<keyword evidence="8" id="KW-0442">Lipid degradation</keyword>
<evidence type="ECO:0000259" key="10">
    <source>
        <dbReference type="PROSITE" id="PS51635"/>
    </source>
</evidence>
<dbReference type="InterPro" id="IPR016035">
    <property type="entry name" value="Acyl_Trfase/lysoPLipase"/>
</dbReference>
<evidence type="ECO:0000256" key="1">
    <source>
        <dbReference type="ARBA" id="ARBA00013278"/>
    </source>
</evidence>
<dbReference type="GO" id="GO:0005739">
    <property type="term" value="C:mitochondrion"/>
    <property type="evidence" value="ECO:0007669"/>
    <property type="project" value="TreeGrafter"/>
</dbReference>
<evidence type="ECO:0000256" key="2">
    <source>
        <dbReference type="ARBA" id="ARBA00022737"/>
    </source>
</evidence>
<feature type="region of interest" description="Disordered" evidence="9">
    <location>
        <begin position="924"/>
        <end position="979"/>
    </location>
</feature>
<dbReference type="Proteomes" id="UP000887566">
    <property type="component" value="Unplaced"/>
</dbReference>
<dbReference type="InterPro" id="IPR002110">
    <property type="entry name" value="Ankyrin_rpt"/>
</dbReference>
<feature type="compositionally biased region" description="Low complexity" evidence="9">
    <location>
        <begin position="949"/>
        <end position="962"/>
    </location>
</feature>
<sequence length="979" mass="108188">MFVVELLRRYQKYVAKKNGIESDSDTEDGGALSRRGSVIPLSLSSMWRTSRKKSMASNWIPADPVELVVFPPELLVTHTAIVPTGRRSRGRHPIFAIFKARQYNRDENDEALHHVILTLESDGNLVSIYRSNSYQETFDLYQSCVACDQLFDLLDSSKEDASTAIPRLLNQLIKHPLWRAGHIAAALGLVSYFERMRKQRQLGVIHEPCRPEKYYPHMIAIENNNIELTTMLATMGADLSETDANGNNAMHFAALASPEMLEALWAFEPTHDLINKQNNDGYAPLLYSIRHANARCTAKLAGYGAQLKLQFEGVSNPLFTAMQSSSNSVDVIRALLDSSPELIDETDPQTGNRAIHAAFSKKPLTALLILKGSAMDVNARNTLGQTALHVYAFKGDLGCVMSLASNNADLNAVDANGDTALHIAVCHANLLIVRALLCLGADVNIKNHVGDSPRHLAAKFIGQEREDLLHSLKICGAYRCSEWRIECREGCASKHINPQMSVISKKSTTESVDSVLDFIVDSTANNTIDYTDEGIDAGDLKAAAVEERLDAMPATREAKVHDTMQNLCYENSLADLKDEKKKERMINLLSLDGGGIRGLVIIQLLMAIEEALHDNVFEYFDWVAGTSTGSILALALAEGKTLREIQHLYLRFKDYIFDTWSRPYNTSALESFIQLELGAETTLADVKHPRLLVTTVEGDVIPVKLKLLRNYDMPLSEKDKKDMGYEKPEDWTVWKALRCSSAAPTFFCSVDGKFIDGGLISNNPLCDLLSEIHLYNTACKLNQGAEEPVRIGCVLSLGTGIAASRPSESVDMTGAFSNLVANVLAIKSLGIILIDQVTATEGAPVDRSRSWCHSLGVPLFRMSAPLTNDVQIDEKGDAEIVQLLWDCLEYTQRHRDDIAELVALLRLSGKSERRRNLFFDSEITSEVSPEPSPEVSSKPSPEVSPEPSPEVSSKPSSEVSPKPSRKVSFKPSSEVSRRK</sequence>
<name>A0A914WRE8_9BILA</name>